<evidence type="ECO:0000256" key="8">
    <source>
        <dbReference type="SAM" id="Phobius"/>
    </source>
</evidence>
<dbReference type="PANTHER" id="PTHR30572">
    <property type="entry name" value="MEMBRANE COMPONENT OF TRANSPORTER-RELATED"/>
    <property type="match status" value="1"/>
</dbReference>
<dbReference type="InterPro" id="IPR050250">
    <property type="entry name" value="Macrolide_Exporter_MacB"/>
</dbReference>
<feature type="transmembrane region" description="Helical" evidence="8">
    <location>
        <begin position="287"/>
        <end position="305"/>
    </location>
</feature>
<evidence type="ECO:0000256" key="6">
    <source>
        <dbReference type="ARBA" id="ARBA00038076"/>
    </source>
</evidence>
<protein>
    <submittedName>
        <fullName evidence="10">ABC-type transport system, involved in lipoprotein release, permease component</fullName>
    </submittedName>
</protein>
<keyword evidence="4 8" id="KW-1133">Transmembrane helix</keyword>
<dbReference type="InterPro" id="IPR003838">
    <property type="entry name" value="ABC3_permease_C"/>
</dbReference>
<dbReference type="GO" id="GO:0022857">
    <property type="term" value="F:transmembrane transporter activity"/>
    <property type="evidence" value="ECO:0007669"/>
    <property type="project" value="TreeGrafter"/>
</dbReference>
<dbReference type="PANTHER" id="PTHR30572:SF4">
    <property type="entry name" value="ABC TRANSPORTER PERMEASE YTRF"/>
    <property type="match status" value="1"/>
</dbReference>
<organism evidence="10 11">
    <name type="scientific">Streptosporangium subroseum</name>
    <dbReference type="NCBI Taxonomy" id="106412"/>
    <lineage>
        <taxon>Bacteria</taxon>
        <taxon>Bacillati</taxon>
        <taxon>Actinomycetota</taxon>
        <taxon>Actinomycetes</taxon>
        <taxon>Streptosporangiales</taxon>
        <taxon>Streptosporangiaceae</taxon>
        <taxon>Streptosporangium</taxon>
    </lineage>
</organism>
<evidence type="ECO:0000256" key="3">
    <source>
        <dbReference type="ARBA" id="ARBA00022692"/>
    </source>
</evidence>
<evidence type="ECO:0000256" key="7">
    <source>
        <dbReference type="SAM" id="MobiDB-lite"/>
    </source>
</evidence>
<feature type="transmembrane region" description="Helical" evidence="8">
    <location>
        <begin position="830"/>
        <end position="850"/>
    </location>
</feature>
<feature type="transmembrane region" description="Helical" evidence="8">
    <location>
        <begin position="342"/>
        <end position="365"/>
    </location>
</feature>
<dbReference type="GO" id="GO:0005886">
    <property type="term" value="C:plasma membrane"/>
    <property type="evidence" value="ECO:0007669"/>
    <property type="project" value="UniProtKB-SubCell"/>
</dbReference>
<dbReference type="Pfam" id="PF02687">
    <property type="entry name" value="FtsX"/>
    <property type="match status" value="1"/>
</dbReference>
<evidence type="ECO:0000313" key="11">
    <source>
        <dbReference type="Proteomes" id="UP000198282"/>
    </source>
</evidence>
<dbReference type="OrthoDB" id="3543912at2"/>
<gene>
    <name evidence="10" type="ORF">SAMN05216276_103186</name>
</gene>
<feature type="transmembrane region" description="Helical" evidence="8">
    <location>
        <begin position="739"/>
        <end position="764"/>
    </location>
</feature>
<reference evidence="10 11" key="1">
    <citation type="submission" date="2017-06" db="EMBL/GenBank/DDBJ databases">
        <authorList>
            <person name="Kim H.J."/>
            <person name="Triplett B.A."/>
        </authorList>
    </citation>
    <scope>NUCLEOTIDE SEQUENCE [LARGE SCALE GENOMIC DNA]</scope>
    <source>
        <strain evidence="10 11">CGMCC 4.2132</strain>
    </source>
</reference>
<feature type="compositionally biased region" description="Low complexity" evidence="7">
    <location>
        <begin position="548"/>
        <end position="567"/>
    </location>
</feature>
<keyword evidence="2" id="KW-1003">Cell membrane</keyword>
<keyword evidence="5 8" id="KW-0472">Membrane</keyword>
<proteinExistence type="inferred from homology"/>
<feature type="transmembrane region" description="Helical" evidence="8">
    <location>
        <begin position="456"/>
        <end position="478"/>
    </location>
</feature>
<evidence type="ECO:0000259" key="9">
    <source>
        <dbReference type="Pfam" id="PF02687"/>
    </source>
</evidence>
<feature type="region of interest" description="Disordered" evidence="7">
    <location>
        <begin position="533"/>
        <end position="592"/>
    </location>
</feature>
<evidence type="ECO:0000256" key="1">
    <source>
        <dbReference type="ARBA" id="ARBA00004651"/>
    </source>
</evidence>
<keyword evidence="3 8" id="KW-0812">Transmembrane</keyword>
<sequence length="869" mass="90173">MTVTGHRTGSAHALRPGTMAIAAAWLRLELRRRLRPLLVLALLVGLATATILTAVAGARRGESAVERLRAVTLPADAVVLPNDSAFDWNKIRALPGVAAVAGFAVAPFFVEELPGYAGYLPPADGEAMRTVERPVVLEGRLPDPSRTDEVVISGRFSGSYGLGVGDALTLRLMTVAEAGDPNFGGVPHGPRVPARIVGVIRSPWYSDAVGGRGDMHPSAGLFVAYPKNFLGAGTYGFANALVRLDRGENGLSAFRKSLSEVTGRTDIEIWNGADNARRSQRVNTYESLALGVFALAALVAALVLVGQSVARYATANVSDLQVLRASGITTPQVMAAASAGPFLASVAGASAGVGGAVLGSLWMPIGAASLLEPTPGLDVDGPVLAAGWVIVPLLVLAGALAAARLAIAAARSEAPPRRSAVARAVARLGLPVPLVIGTRFALEPGRGRTSVPVRPALFGAVAGVLGVLASFTFAAGVADAAGNPARFGQTFQVATYFGEGGQDWAPAEQAMAVIARDPDVLSVNDARVSVAEAHTTSNPDANDPNLSTDDNPNPGTGNNPNPGTSDDPNPDADDNPNPGTSDDPNPDADDVSVTVYSYHPVGAPFPVVLVSGRMPESSGEIVLAPTSARDLRADIGSAVRLAGSTAPRDLRVTGIGFVPHGSHNDYDAGAWTSADGFHALFGADFKYHQSLIALRPGADMDALRVRLTTAVKAIKDGEKVAFGTQDPPTQLAEVQDMRILPLFLGGFLALLAVGAVGHALATAIRRRRHEIAVMRALGLTRTQSRWVVVTQASLLALVGLAFGVPLGLALGRTLWRVVADHTPLFYQPPVALWALLLVGPGALLVANLLAAWPSRLVTRFGVGQTLRAE</sequence>
<comment type="similarity">
    <text evidence="6">Belongs to the ABC-4 integral membrane protein family.</text>
</comment>
<evidence type="ECO:0000256" key="2">
    <source>
        <dbReference type="ARBA" id="ARBA00022475"/>
    </source>
</evidence>
<feature type="compositionally biased region" description="Polar residues" evidence="7">
    <location>
        <begin position="534"/>
        <end position="547"/>
    </location>
</feature>
<name>A0A239LC11_9ACTN</name>
<comment type="subcellular location">
    <subcellularLocation>
        <location evidence="1">Cell membrane</location>
        <topology evidence="1">Multi-pass membrane protein</topology>
    </subcellularLocation>
</comment>
<dbReference type="RefSeq" id="WP_143653364.1">
    <property type="nucleotide sequence ID" value="NZ_FZOD01000031.1"/>
</dbReference>
<keyword evidence="10" id="KW-0449">Lipoprotein</keyword>
<dbReference type="EMBL" id="FZOD01000031">
    <property type="protein sequence ID" value="SNT27169.1"/>
    <property type="molecule type" value="Genomic_DNA"/>
</dbReference>
<feature type="domain" description="ABC3 transporter permease C-terminal" evidence="9">
    <location>
        <begin position="743"/>
        <end position="854"/>
    </location>
</feature>
<dbReference type="AlphaFoldDB" id="A0A239LC11"/>
<feature type="transmembrane region" description="Helical" evidence="8">
    <location>
        <begin position="785"/>
        <end position="810"/>
    </location>
</feature>
<evidence type="ECO:0000313" key="10">
    <source>
        <dbReference type="EMBL" id="SNT27169.1"/>
    </source>
</evidence>
<keyword evidence="11" id="KW-1185">Reference proteome</keyword>
<evidence type="ECO:0000256" key="5">
    <source>
        <dbReference type="ARBA" id="ARBA00023136"/>
    </source>
</evidence>
<accession>A0A239LC11</accession>
<evidence type="ECO:0000256" key="4">
    <source>
        <dbReference type="ARBA" id="ARBA00022989"/>
    </source>
</evidence>
<dbReference type="Proteomes" id="UP000198282">
    <property type="component" value="Unassembled WGS sequence"/>
</dbReference>
<feature type="transmembrane region" description="Helical" evidence="8">
    <location>
        <begin position="37"/>
        <end position="58"/>
    </location>
</feature>
<feature type="transmembrane region" description="Helical" evidence="8">
    <location>
        <begin position="385"/>
        <end position="407"/>
    </location>
</feature>